<evidence type="ECO:0000256" key="2">
    <source>
        <dbReference type="SAM" id="Phobius"/>
    </source>
</evidence>
<dbReference type="EMBL" id="JBHSIY010000031">
    <property type="protein sequence ID" value="MFC4869881.1"/>
    <property type="molecule type" value="Genomic_DNA"/>
</dbReference>
<comment type="caution">
    <text evidence="3">The sequence shown here is derived from an EMBL/GenBank/DDBJ whole genome shotgun (WGS) entry which is preliminary data.</text>
</comment>
<feature type="transmembrane region" description="Helical" evidence="2">
    <location>
        <begin position="93"/>
        <end position="111"/>
    </location>
</feature>
<feature type="region of interest" description="Disordered" evidence="1">
    <location>
        <begin position="205"/>
        <end position="232"/>
    </location>
</feature>
<dbReference type="RefSeq" id="WP_386699752.1">
    <property type="nucleotide sequence ID" value="NZ_JBHSIY010000031.1"/>
</dbReference>
<proteinExistence type="predicted"/>
<accession>A0ABV9SU49</accession>
<evidence type="ECO:0000313" key="3">
    <source>
        <dbReference type="EMBL" id="MFC4869881.1"/>
    </source>
</evidence>
<reference evidence="4" key="1">
    <citation type="journal article" date="2019" name="Int. J. Syst. Evol. Microbiol.">
        <title>The Global Catalogue of Microorganisms (GCM) 10K type strain sequencing project: providing services to taxonomists for standard genome sequencing and annotation.</title>
        <authorList>
            <consortium name="The Broad Institute Genomics Platform"/>
            <consortium name="The Broad Institute Genome Sequencing Center for Infectious Disease"/>
            <person name="Wu L."/>
            <person name="Ma J."/>
        </authorList>
    </citation>
    <scope>NUCLEOTIDE SEQUENCE [LARGE SCALE GENOMIC DNA]</scope>
    <source>
        <strain evidence="4">CGMCC 4.7304</strain>
    </source>
</reference>
<evidence type="ECO:0000313" key="4">
    <source>
        <dbReference type="Proteomes" id="UP001595858"/>
    </source>
</evidence>
<sequence length="232" mass="23263">MELSRAHSRAGPVPARGGHTDRGARSARAAPAGKRRGGAGGPRGGAGSWVRRGSGALRAALLDAAALGGRIAAAWIAAAWAWEALAGGPRTDLAAGAVLACAAAFAAGLAARPAGLVLAAAAPLAQLRMAQPPAGPGIPHAAGPEGASAALLPSATAAPWWIALAAVCLLGALTPGRISLDALLTRRRGRRRTLRSGANAVFEDERIGRRPEEAPPLPYPGGRVESTRPSRI</sequence>
<feature type="region of interest" description="Disordered" evidence="1">
    <location>
        <begin position="1"/>
        <end position="47"/>
    </location>
</feature>
<feature type="compositionally biased region" description="Gly residues" evidence="1">
    <location>
        <begin position="38"/>
        <end position="47"/>
    </location>
</feature>
<keyword evidence="4" id="KW-1185">Reference proteome</keyword>
<feature type="transmembrane region" description="Helical" evidence="2">
    <location>
        <begin position="160"/>
        <end position="184"/>
    </location>
</feature>
<keyword evidence="2" id="KW-0812">Transmembrane</keyword>
<dbReference type="Proteomes" id="UP001595858">
    <property type="component" value="Unassembled WGS sequence"/>
</dbReference>
<gene>
    <name evidence="3" type="ORF">ACFPCZ_24905</name>
</gene>
<keyword evidence="2" id="KW-0472">Membrane</keyword>
<evidence type="ECO:0000256" key="1">
    <source>
        <dbReference type="SAM" id="MobiDB-lite"/>
    </source>
</evidence>
<name>A0ABV9SU49_9ACTN</name>
<protein>
    <submittedName>
        <fullName evidence="3">Uncharacterized protein</fullName>
    </submittedName>
</protein>
<keyword evidence="2" id="KW-1133">Transmembrane helix</keyword>
<organism evidence="3 4">
    <name type="scientific">Streptomonospora arabica</name>
    <dbReference type="NCBI Taxonomy" id="412417"/>
    <lineage>
        <taxon>Bacteria</taxon>
        <taxon>Bacillati</taxon>
        <taxon>Actinomycetota</taxon>
        <taxon>Actinomycetes</taxon>
        <taxon>Streptosporangiales</taxon>
        <taxon>Nocardiopsidaceae</taxon>
        <taxon>Streptomonospora</taxon>
    </lineage>
</organism>